<organism evidence="1 6">
    <name type="scientific">Faecalibacterium prausnitzii</name>
    <dbReference type="NCBI Taxonomy" id="853"/>
    <lineage>
        <taxon>Bacteria</taxon>
        <taxon>Bacillati</taxon>
        <taxon>Bacillota</taxon>
        <taxon>Clostridia</taxon>
        <taxon>Eubacteriales</taxon>
        <taxon>Oscillospiraceae</taxon>
        <taxon>Faecalibacterium</taxon>
    </lineage>
</organism>
<dbReference type="EMBL" id="QVER01000003">
    <property type="protein sequence ID" value="RGB92818.1"/>
    <property type="molecule type" value="Genomic_DNA"/>
</dbReference>
<proteinExistence type="predicted"/>
<dbReference type="AlphaFoldDB" id="A0A2A7AWH6"/>
<name>A0A2A7AWH6_9FIRM</name>
<evidence type="ECO:0000313" key="6">
    <source>
        <dbReference type="Proteomes" id="UP000220480"/>
    </source>
</evidence>
<evidence type="ECO:0000313" key="4">
    <source>
        <dbReference type="EMBL" id="RGB97021.1"/>
    </source>
</evidence>
<evidence type="ECO:0000313" key="8">
    <source>
        <dbReference type="Proteomes" id="UP000260733"/>
    </source>
</evidence>
<dbReference type="Proteomes" id="UP000260783">
    <property type="component" value="Unassembled WGS sequence"/>
</dbReference>
<reference evidence="8 9" key="4">
    <citation type="submission" date="2018-08" db="EMBL/GenBank/DDBJ databases">
        <title>A genome reference for cultivated species of the human gut microbiota.</title>
        <authorList>
            <person name="Zou Y."/>
            <person name="Xue W."/>
            <person name="Luo G."/>
        </authorList>
    </citation>
    <scope>NUCLEOTIDE SEQUENCE [LARGE SCALE GENOMIC DNA]</scope>
    <source>
        <strain evidence="4 9">AF29-11BH</strain>
        <strain evidence="3 10">AF32-8AC</strain>
        <strain evidence="5 8">AM37-13AC</strain>
    </source>
</reference>
<evidence type="ECO:0000313" key="3">
    <source>
        <dbReference type="EMBL" id="RGB92818.1"/>
    </source>
</evidence>
<evidence type="ECO:0000313" key="5">
    <source>
        <dbReference type="EMBL" id="RGC14904.1"/>
    </source>
</evidence>
<dbReference type="Proteomes" id="UP000260733">
    <property type="component" value="Unassembled WGS sequence"/>
</dbReference>
<evidence type="ECO:0000313" key="7">
    <source>
        <dbReference type="Proteomes" id="UP000251634"/>
    </source>
</evidence>
<dbReference type="EMBL" id="QVEW01000008">
    <property type="protein sequence ID" value="RGB97021.1"/>
    <property type="molecule type" value="Genomic_DNA"/>
</dbReference>
<evidence type="ECO:0000313" key="2">
    <source>
        <dbReference type="EMBL" id="RAW52456.1"/>
    </source>
</evidence>
<evidence type="ECO:0000313" key="10">
    <source>
        <dbReference type="Proteomes" id="UP000260991"/>
    </source>
</evidence>
<dbReference type="EMBL" id="QVFB01000035">
    <property type="protein sequence ID" value="RGC14904.1"/>
    <property type="molecule type" value="Genomic_DNA"/>
</dbReference>
<comment type="caution">
    <text evidence="1">The sequence shown here is derived from an EMBL/GenBank/DDBJ whole genome shotgun (WGS) entry which is preliminary data.</text>
</comment>
<reference evidence="1 6" key="1">
    <citation type="journal article" date="2017" name="Front. Microbiol.">
        <title>New Insights into the Diversity of the Genus Faecalibacterium.</title>
        <authorList>
            <person name="Benevides L."/>
            <person name="Burman S."/>
            <person name="Martin R."/>
            <person name="Robert V."/>
            <person name="Thomas M."/>
            <person name="Miquel S."/>
            <person name="Chain F."/>
            <person name="Sokol H."/>
            <person name="Bermudez-Humaran L.G."/>
            <person name="Morrison M."/>
            <person name="Langella P."/>
            <person name="Azevedo V.A."/>
            <person name="Chatel J.M."/>
            <person name="Soares S."/>
        </authorList>
    </citation>
    <scope>NUCLEOTIDE SEQUENCE [LARGE SCALE GENOMIC DNA]</scope>
    <source>
        <strain evidence="1 6">CNCM I 4644</strain>
    </source>
</reference>
<dbReference type="Proteomes" id="UP000260991">
    <property type="component" value="Unassembled WGS sequence"/>
</dbReference>
<gene>
    <name evidence="2" type="ORF">C4N25_03375</name>
    <name evidence="1" type="ORF">CGS59_10810</name>
    <name evidence="5" type="ORF">DW855_13905</name>
    <name evidence="4" type="ORF">DWZ04_08785</name>
    <name evidence="3" type="ORF">DWZ46_03895</name>
</gene>
<sequence>MCCPAFFAISQKIFEMSELCNNSACFFVEIKGTSDIYSSSKSLMIILPFMEEAICYCNNAKLTIESFSYLGQLNNYITLLIQPVRKFFRAGRSCFYSLFSL</sequence>
<dbReference type="Proteomes" id="UP000220480">
    <property type="component" value="Unassembled WGS sequence"/>
</dbReference>
<dbReference type="EMBL" id="NMTZ01000026">
    <property type="protein sequence ID" value="PDX83371.1"/>
    <property type="molecule type" value="Genomic_DNA"/>
</dbReference>
<protein>
    <submittedName>
        <fullName evidence="1">Uncharacterized protein</fullName>
    </submittedName>
</protein>
<accession>A0A2A7AWH6</accession>
<reference evidence="2 7" key="3">
    <citation type="submission" date="2018-02" db="EMBL/GenBank/DDBJ databases">
        <title>Complete genome sequencing of Faecalibacterium prausnitzii strains isolated from the human gut.</title>
        <authorList>
            <person name="Fitzgerald B.C."/>
            <person name="Shkoporov A.N."/>
            <person name="Ross P.R."/>
            <person name="Hill C."/>
        </authorList>
    </citation>
    <scope>NUCLEOTIDE SEQUENCE [LARGE SCALE GENOMIC DNA]</scope>
    <source>
        <strain evidence="2 7">APC942/8-14-2</strain>
    </source>
</reference>
<evidence type="ECO:0000313" key="9">
    <source>
        <dbReference type="Proteomes" id="UP000260783"/>
    </source>
</evidence>
<dbReference type="EMBL" id="PRKZ01000001">
    <property type="protein sequence ID" value="RAW52456.1"/>
    <property type="molecule type" value="Genomic_DNA"/>
</dbReference>
<reference evidence="1" key="2">
    <citation type="submission" date="2017-07" db="EMBL/GenBank/DDBJ databases">
        <authorList>
            <person name="Sun Z.S."/>
            <person name="Albrecht U."/>
            <person name="Echele G."/>
            <person name="Lee C.C."/>
        </authorList>
    </citation>
    <scope>NUCLEOTIDE SEQUENCE</scope>
    <source>
        <strain evidence="1">CNCM I 4644</strain>
    </source>
</reference>
<evidence type="ECO:0000313" key="1">
    <source>
        <dbReference type="EMBL" id="PDX83371.1"/>
    </source>
</evidence>
<dbReference type="Proteomes" id="UP000251634">
    <property type="component" value="Unassembled WGS sequence"/>
</dbReference>